<keyword evidence="4 8" id="KW-0479">Metal-binding</keyword>
<reference evidence="12" key="1">
    <citation type="journal article" date="2019" name="Int. J. Syst. Evol. Microbiol.">
        <title>The Global Catalogue of Microorganisms (GCM) 10K type strain sequencing project: providing services to taxonomists for standard genome sequencing and annotation.</title>
        <authorList>
            <consortium name="The Broad Institute Genomics Platform"/>
            <consortium name="The Broad Institute Genome Sequencing Center for Infectious Disease"/>
            <person name="Wu L."/>
            <person name="Ma J."/>
        </authorList>
    </citation>
    <scope>NUCLEOTIDE SEQUENCE [LARGE SCALE GENOMIC DNA]</scope>
    <source>
        <strain evidence="12">KCTC 42441</strain>
    </source>
</reference>
<evidence type="ECO:0000256" key="5">
    <source>
        <dbReference type="ARBA" id="ARBA00022764"/>
    </source>
</evidence>
<keyword evidence="6" id="KW-0249">Electron transport</keyword>
<evidence type="ECO:0000313" key="12">
    <source>
        <dbReference type="Proteomes" id="UP001595705"/>
    </source>
</evidence>
<keyword evidence="12" id="KW-1185">Reference proteome</keyword>
<dbReference type="EMBL" id="JBHRYA010000003">
    <property type="protein sequence ID" value="MFC3715382.1"/>
    <property type="molecule type" value="Genomic_DNA"/>
</dbReference>
<dbReference type="Proteomes" id="UP001595705">
    <property type="component" value="Unassembled WGS sequence"/>
</dbReference>
<evidence type="ECO:0000256" key="8">
    <source>
        <dbReference type="PROSITE-ProRule" id="PRU00433"/>
    </source>
</evidence>
<evidence type="ECO:0000313" key="11">
    <source>
        <dbReference type="EMBL" id="MFC3715382.1"/>
    </source>
</evidence>
<dbReference type="InterPro" id="IPR024167">
    <property type="entry name" value="Cytochrome_c4-like"/>
</dbReference>
<evidence type="ECO:0000256" key="3">
    <source>
        <dbReference type="ARBA" id="ARBA00022617"/>
    </source>
</evidence>
<comment type="caution">
    <text evidence="11">The sequence shown here is derived from an EMBL/GenBank/DDBJ whole genome shotgun (WGS) entry which is preliminary data.</text>
</comment>
<feature type="chain" id="PRO_5045848868" evidence="9">
    <location>
        <begin position="21"/>
        <end position="255"/>
    </location>
</feature>
<dbReference type="Gene3D" id="1.10.760.10">
    <property type="entry name" value="Cytochrome c-like domain"/>
    <property type="match status" value="2"/>
</dbReference>
<dbReference type="PROSITE" id="PS51007">
    <property type="entry name" value="CYTC"/>
    <property type="match status" value="2"/>
</dbReference>
<feature type="signal peptide" evidence="9">
    <location>
        <begin position="1"/>
        <end position="20"/>
    </location>
</feature>
<evidence type="ECO:0000256" key="4">
    <source>
        <dbReference type="ARBA" id="ARBA00022723"/>
    </source>
</evidence>
<evidence type="ECO:0000256" key="6">
    <source>
        <dbReference type="ARBA" id="ARBA00022982"/>
    </source>
</evidence>
<accession>A0ABV7XJ46</accession>
<proteinExistence type="predicted"/>
<dbReference type="PIRSF" id="PIRSF000005">
    <property type="entry name" value="Cytochrome_c4"/>
    <property type="match status" value="1"/>
</dbReference>
<gene>
    <name evidence="11" type="ORF">ACFONC_04370</name>
</gene>
<dbReference type="Pfam" id="PF00034">
    <property type="entry name" value="Cytochrom_C"/>
    <property type="match status" value="1"/>
</dbReference>
<dbReference type="RefSeq" id="WP_386742503.1">
    <property type="nucleotide sequence ID" value="NZ_JBHRYA010000003.1"/>
</dbReference>
<evidence type="ECO:0000256" key="7">
    <source>
        <dbReference type="ARBA" id="ARBA00023004"/>
    </source>
</evidence>
<protein>
    <submittedName>
        <fullName evidence="11">C-type cytochrome</fullName>
    </submittedName>
</protein>
<keyword evidence="2" id="KW-0813">Transport</keyword>
<keyword evidence="7 8" id="KW-0408">Iron</keyword>
<name>A0ABV7XJ46_9GAMM</name>
<dbReference type="SUPFAM" id="SSF46626">
    <property type="entry name" value="Cytochrome c"/>
    <property type="match status" value="2"/>
</dbReference>
<evidence type="ECO:0000259" key="10">
    <source>
        <dbReference type="PROSITE" id="PS51007"/>
    </source>
</evidence>
<evidence type="ECO:0000256" key="1">
    <source>
        <dbReference type="ARBA" id="ARBA00004418"/>
    </source>
</evidence>
<keyword evidence="5" id="KW-0574">Periplasm</keyword>
<keyword evidence="9" id="KW-0732">Signal</keyword>
<dbReference type="InterPro" id="IPR036909">
    <property type="entry name" value="Cyt_c-like_dom_sf"/>
</dbReference>
<feature type="domain" description="Cytochrome c" evidence="10">
    <location>
        <begin position="56"/>
        <end position="132"/>
    </location>
</feature>
<sequence>MKRTIRLLAIVAACTVSALAQSQDAPPEEAVAADAQPVEQPTPRYVDLRRMRPLTGNVAAGEAKSELCAACHGPQGISIAPTFPNIGGQRMDFMYWQLVEFKRNPDSPMSPLVADLTDQDMLDLSAYYASLTPPPADPAAEPEPVDATLARLGEQLYLTGDPAKGIPPCQGCHGVDANGHPDALRTDRDGHTPYASYPALRGQQAIYLQTKLAEYRDGRMDDSTTDFVMTGIGERLDDDSIQALSAWLSSLPPGQ</sequence>
<dbReference type="InterPro" id="IPR009056">
    <property type="entry name" value="Cyt_c-like_dom"/>
</dbReference>
<dbReference type="InterPro" id="IPR050597">
    <property type="entry name" value="Cytochrome_c_Oxidase_Subunit"/>
</dbReference>
<organism evidence="11 12">
    <name type="scientific">Luteimonas soli</name>
    <dbReference type="NCBI Taxonomy" id="1648966"/>
    <lineage>
        <taxon>Bacteria</taxon>
        <taxon>Pseudomonadati</taxon>
        <taxon>Pseudomonadota</taxon>
        <taxon>Gammaproteobacteria</taxon>
        <taxon>Lysobacterales</taxon>
        <taxon>Lysobacteraceae</taxon>
        <taxon>Luteimonas</taxon>
    </lineage>
</organism>
<keyword evidence="3 8" id="KW-0349">Heme</keyword>
<comment type="subcellular location">
    <subcellularLocation>
        <location evidence="1">Periplasm</location>
    </subcellularLocation>
</comment>
<evidence type="ECO:0000256" key="2">
    <source>
        <dbReference type="ARBA" id="ARBA00022448"/>
    </source>
</evidence>
<dbReference type="PANTHER" id="PTHR33751:SF9">
    <property type="entry name" value="CYTOCHROME C4"/>
    <property type="match status" value="1"/>
</dbReference>
<dbReference type="PANTHER" id="PTHR33751">
    <property type="entry name" value="CBB3-TYPE CYTOCHROME C OXIDASE SUBUNIT FIXP"/>
    <property type="match status" value="1"/>
</dbReference>
<feature type="domain" description="Cytochrome c" evidence="10">
    <location>
        <begin position="148"/>
        <end position="252"/>
    </location>
</feature>
<evidence type="ECO:0000256" key="9">
    <source>
        <dbReference type="SAM" id="SignalP"/>
    </source>
</evidence>